<evidence type="ECO:0000256" key="1">
    <source>
        <dbReference type="SAM" id="SignalP"/>
    </source>
</evidence>
<dbReference type="PROSITE" id="PS51257">
    <property type="entry name" value="PROKAR_LIPOPROTEIN"/>
    <property type="match status" value="1"/>
</dbReference>
<reference evidence="2 3" key="1">
    <citation type="submission" date="2022-02" db="EMBL/GenBank/DDBJ databases">
        <authorList>
            <person name="Zhuang L."/>
        </authorList>
    </citation>
    <scope>NUCLEOTIDE SEQUENCE [LARGE SCALE GENOMIC DNA]</scope>
    <source>
        <strain evidence="2 3">C32</strain>
    </source>
</reference>
<dbReference type="RefSeq" id="WP_238894861.1">
    <property type="nucleotide sequence ID" value="NZ_JAKOGG010000002.1"/>
</dbReference>
<keyword evidence="1" id="KW-0732">Signal</keyword>
<protein>
    <recommendedName>
        <fullName evidence="4">Secreted protein</fullName>
    </recommendedName>
</protein>
<evidence type="ECO:0000313" key="2">
    <source>
        <dbReference type="EMBL" id="MCS4555459.1"/>
    </source>
</evidence>
<comment type="caution">
    <text evidence="2">The sequence shown here is derived from an EMBL/GenBank/DDBJ whole genome shotgun (WGS) entry which is preliminary data.</text>
</comment>
<organism evidence="2 3">
    <name type="scientific">Shewanella electrica</name>
    <dbReference type="NCBI Taxonomy" id="515560"/>
    <lineage>
        <taxon>Bacteria</taxon>
        <taxon>Pseudomonadati</taxon>
        <taxon>Pseudomonadota</taxon>
        <taxon>Gammaproteobacteria</taxon>
        <taxon>Alteromonadales</taxon>
        <taxon>Shewanellaceae</taxon>
        <taxon>Shewanella</taxon>
    </lineage>
</organism>
<dbReference type="EMBL" id="JAKOGG010000002">
    <property type="protein sequence ID" value="MCS4555459.1"/>
    <property type="molecule type" value="Genomic_DNA"/>
</dbReference>
<feature type="signal peptide" evidence="1">
    <location>
        <begin position="1"/>
        <end position="26"/>
    </location>
</feature>
<name>A0ABT2FGN5_9GAMM</name>
<evidence type="ECO:0008006" key="4">
    <source>
        <dbReference type="Google" id="ProtNLM"/>
    </source>
</evidence>
<sequence>MKSSLKLCAMLALVSSAGLTSHHALAACGENPQAQCLTVIDGKVTQGQCQITECANQFNAYSGWELADGGSVEYRYQVADESSSITVNGKPGVSIPADILKEPLICYAGTAPKSELPVVYCSKDAGM</sequence>
<reference evidence="3" key="2">
    <citation type="submission" date="2023-07" db="EMBL/GenBank/DDBJ databases">
        <title>Shewanella mangrovi sp. nov., an acetaldehyde- degrading bacterium isolated from mangrove sediment.</title>
        <authorList>
            <person name="Liu Y."/>
        </authorList>
    </citation>
    <scope>NUCLEOTIDE SEQUENCE [LARGE SCALE GENOMIC DNA]</scope>
    <source>
        <strain evidence="3">C32</strain>
    </source>
</reference>
<evidence type="ECO:0000313" key="3">
    <source>
        <dbReference type="Proteomes" id="UP001201549"/>
    </source>
</evidence>
<keyword evidence="3" id="KW-1185">Reference proteome</keyword>
<gene>
    <name evidence="2" type="ORF">L9G74_03325</name>
</gene>
<accession>A0ABT2FGN5</accession>
<feature type="chain" id="PRO_5046512908" description="Secreted protein" evidence="1">
    <location>
        <begin position="27"/>
        <end position="127"/>
    </location>
</feature>
<dbReference type="Proteomes" id="UP001201549">
    <property type="component" value="Unassembled WGS sequence"/>
</dbReference>
<proteinExistence type="predicted"/>